<evidence type="ECO:0000256" key="10">
    <source>
        <dbReference type="RuleBase" id="RU000356"/>
    </source>
</evidence>
<evidence type="ECO:0000256" key="4">
    <source>
        <dbReference type="ARBA" id="ARBA00011738"/>
    </source>
</evidence>
<keyword evidence="13" id="KW-1185">Reference proteome</keyword>
<dbReference type="GO" id="GO:0019825">
    <property type="term" value="F:oxygen binding"/>
    <property type="evidence" value="ECO:0007669"/>
    <property type="project" value="InterPro"/>
</dbReference>
<dbReference type="GO" id="GO:0046872">
    <property type="term" value="F:metal ion binding"/>
    <property type="evidence" value="ECO:0007669"/>
    <property type="project" value="UniProtKB-KW"/>
</dbReference>
<dbReference type="InterPro" id="IPR012292">
    <property type="entry name" value="Globin/Proto"/>
</dbReference>
<keyword evidence="10" id="KW-0561">Oxygen transport</keyword>
<dbReference type="PANTHER" id="PTHR22924">
    <property type="entry name" value="LEGHEMOGLOBIN-RELATED"/>
    <property type="match status" value="1"/>
</dbReference>
<dbReference type="GO" id="GO:0005344">
    <property type="term" value="F:oxygen carrier activity"/>
    <property type="evidence" value="ECO:0007669"/>
    <property type="project" value="UniProtKB-KW"/>
</dbReference>
<dbReference type="Pfam" id="PF00042">
    <property type="entry name" value="Globin"/>
    <property type="match status" value="2"/>
</dbReference>
<evidence type="ECO:0000256" key="7">
    <source>
        <dbReference type="ARBA" id="ARBA00022723"/>
    </source>
</evidence>
<comment type="similarity">
    <text evidence="10">Belongs to the globin family.</text>
</comment>
<keyword evidence="6 10" id="KW-0349">Heme</keyword>
<evidence type="ECO:0000256" key="9">
    <source>
        <dbReference type="ARBA" id="ARBA00023242"/>
    </source>
</evidence>
<dbReference type="Gene3D" id="1.10.490.10">
    <property type="entry name" value="Globins"/>
    <property type="match status" value="2"/>
</dbReference>
<dbReference type="AlphaFoldDB" id="A0A9N8EWA4"/>
<evidence type="ECO:0000256" key="6">
    <source>
        <dbReference type="ARBA" id="ARBA00022617"/>
    </source>
</evidence>
<dbReference type="InterPro" id="IPR000971">
    <property type="entry name" value="Globin"/>
</dbReference>
<evidence type="ECO:0000256" key="5">
    <source>
        <dbReference type="ARBA" id="ARBA00022490"/>
    </source>
</evidence>
<evidence type="ECO:0000256" key="3">
    <source>
        <dbReference type="ARBA" id="ARBA00007609"/>
    </source>
</evidence>
<dbReference type="PROSITE" id="PS01033">
    <property type="entry name" value="GLOBIN"/>
    <property type="match status" value="2"/>
</dbReference>
<evidence type="ECO:0000256" key="2">
    <source>
        <dbReference type="ARBA" id="ARBA00004496"/>
    </source>
</evidence>
<evidence type="ECO:0000259" key="11">
    <source>
        <dbReference type="PROSITE" id="PS01033"/>
    </source>
</evidence>
<keyword evidence="7" id="KW-0479">Metal-binding</keyword>
<evidence type="ECO:0000313" key="12">
    <source>
        <dbReference type="EMBL" id="CAB9528302.1"/>
    </source>
</evidence>
<reference evidence="12" key="1">
    <citation type="submission" date="2020-06" db="EMBL/GenBank/DDBJ databases">
        <authorList>
            <consortium name="Plant Systems Biology data submission"/>
        </authorList>
    </citation>
    <scope>NUCLEOTIDE SEQUENCE</scope>
    <source>
        <strain evidence="12">D6</strain>
    </source>
</reference>
<dbReference type="InterPro" id="IPR009050">
    <property type="entry name" value="Globin-like_sf"/>
</dbReference>
<comment type="similarity">
    <text evidence="3">Belongs to the plant globin family.</text>
</comment>
<feature type="domain" description="Globin" evidence="11">
    <location>
        <begin position="163"/>
        <end position="306"/>
    </location>
</feature>
<proteinExistence type="inferred from homology"/>
<comment type="subunit">
    <text evidence="4">Homodimer.</text>
</comment>
<name>A0A9N8EWA4_9STRA</name>
<gene>
    <name evidence="12" type="ORF">SEMRO_2194_G318500.1</name>
</gene>
<protein>
    <submittedName>
        <fullName evidence="12">Leghemoglobin Lb120</fullName>
    </submittedName>
</protein>
<evidence type="ECO:0000256" key="1">
    <source>
        <dbReference type="ARBA" id="ARBA00004123"/>
    </source>
</evidence>
<evidence type="ECO:0000313" key="13">
    <source>
        <dbReference type="Proteomes" id="UP001153069"/>
    </source>
</evidence>
<sequence length="311" mass="35110">MSLEMDYTTLFAVMDSWETMRRIPDSGEVAGAILFKHFFQRCPAAKVLFGFPVEMDAESEAIQNSKRFRSHASLMIDMLDRALNMLGPDVELLGEILSDLGKKHARMGVKESYFPFMGEALIETLRETLGASTFTPEIEASWKAVYDGLSTAMIKAMHSEASVLNSWAKLKSMDDYDTLAGTKLFQYLFRKCPEAKTLFGFPIDLDTDSEMMKKSRRFQMHARYFIEMLDRALGMVEAKEMEANLKSLGELHVSFGVKASYFPIMGEALLEALEATLPAEDWNQDVKAAWGNVYDRLSTQMVSAMKQSAKK</sequence>
<dbReference type="GO" id="GO:0005634">
    <property type="term" value="C:nucleus"/>
    <property type="evidence" value="ECO:0007669"/>
    <property type="project" value="UniProtKB-SubCell"/>
</dbReference>
<comment type="subcellular location">
    <subcellularLocation>
        <location evidence="2">Cytoplasm</location>
    </subcellularLocation>
    <subcellularLocation>
        <location evidence="1">Nucleus</location>
    </subcellularLocation>
</comment>
<dbReference type="PRINTS" id="PR01907">
    <property type="entry name" value="WORMGLOBIN"/>
</dbReference>
<dbReference type="EMBL" id="CAICTM010002192">
    <property type="protein sequence ID" value="CAB9528302.1"/>
    <property type="molecule type" value="Genomic_DNA"/>
</dbReference>
<keyword evidence="9" id="KW-0539">Nucleus</keyword>
<organism evidence="12 13">
    <name type="scientific">Seminavis robusta</name>
    <dbReference type="NCBI Taxonomy" id="568900"/>
    <lineage>
        <taxon>Eukaryota</taxon>
        <taxon>Sar</taxon>
        <taxon>Stramenopiles</taxon>
        <taxon>Ochrophyta</taxon>
        <taxon>Bacillariophyta</taxon>
        <taxon>Bacillariophyceae</taxon>
        <taxon>Bacillariophycidae</taxon>
        <taxon>Naviculales</taxon>
        <taxon>Naviculaceae</taxon>
        <taxon>Seminavis</taxon>
    </lineage>
</organism>
<dbReference type="PANTHER" id="PTHR22924:SF98">
    <property type="entry name" value="NON-SYMBIOTIC HEMOGLOBIN 3"/>
    <property type="match status" value="1"/>
</dbReference>
<dbReference type="InterPro" id="IPR001032">
    <property type="entry name" value="Leghaemoglobin-like"/>
</dbReference>
<dbReference type="OrthoDB" id="417967at2759"/>
<keyword evidence="10" id="KW-0813">Transport</keyword>
<comment type="caution">
    <text evidence="12">The sequence shown here is derived from an EMBL/GenBank/DDBJ whole genome shotgun (WGS) entry which is preliminary data.</text>
</comment>
<accession>A0A9N8EWA4</accession>
<keyword evidence="5" id="KW-0963">Cytoplasm</keyword>
<evidence type="ECO:0000256" key="8">
    <source>
        <dbReference type="ARBA" id="ARBA00023004"/>
    </source>
</evidence>
<feature type="domain" description="Globin" evidence="11">
    <location>
        <begin position="2"/>
        <end position="158"/>
    </location>
</feature>
<dbReference type="GO" id="GO:0020037">
    <property type="term" value="F:heme binding"/>
    <property type="evidence" value="ECO:0007669"/>
    <property type="project" value="InterPro"/>
</dbReference>
<dbReference type="CDD" id="cd01040">
    <property type="entry name" value="Mb-like"/>
    <property type="match status" value="2"/>
</dbReference>
<dbReference type="SUPFAM" id="SSF46458">
    <property type="entry name" value="Globin-like"/>
    <property type="match status" value="2"/>
</dbReference>
<dbReference type="InterPro" id="IPR044399">
    <property type="entry name" value="Mb-like_M"/>
</dbReference>
<dbReference type="Proteomes" id="UP001153069">
    <property type="component" value="Unassembled WGS sequence"/>
</dbReference>
<dbReference type="GO" id="GO:0005737">
    <property type="term" value="C:cytoplasm"/>
    <property type="evidence" value="ECO:0007669"/>
    <property type="project" value="UniProtKB-SubCell"/>
</dbReference>
<keyword evidence="8" id="KW-0408">Iron</keyword>